<keyword evidence="4" id="KW-1133">Transmembrane helix</keyword>
<dbReference type="InterPro" id="IPR051706">
    <property type="entry name" value="Glycosyltransferase_domain"/>
</dbReference>
<dbReference type="HOGENOM" id="CLU_421610_0_0_1"/>
<evidence type="ECO:0000256" key="4">
    <source>
        <dbReference type="SAM" id="Phobius"/>
    </source>
</evidence>
<dbReference type="OrthoDB" id="3647at2759"/>
<dbReference type="Proteomes" id="UP000027361">
    <property type="component" value="Unassembled WGS sequence"/>
</dbReference>
<dbReference type="AlphaFoldDB" id="A0A066W5V6"/>
<keyword evidence="4" id="KW-0812">Transmembrane</keyword>
<evidence type="ECO:0000256" key="3">
    <source>
        <dbReference type="SAM" id="MobiDB-lite"/>
    </source>
</evidence>
<protein>
    <submittedName>
        <fullName evidence="5">Glycosyltransferase family 32 protein</fullName>
    </submittedName>
</protein>
<name>A0A066W5V6_TILAU</name>
<gene>
    <name evidence="5" type="ORF">K437DRAFT_235193</name>
</gene>
<organism evidence="5 6">
    <name type="scientific">Tilletiaria anomala (strain ATCC 24038 / CBS 436.72 / UBC 951)</name>
    <dbReference type="NCBI Taxonomy" id="1037660"/>
    <lineage>
        <taxon>Eukaryota</taxon>
        <taxon>Fungi</taxon>
        <taxon>Dikarya</taxon>
        <taxon>Basidiomycota</taxon>
        <taxon>Ustilaginomycotina</taxon>
        <taxon>Exobasidiomycetes</taxon>
        <taxon>Georgefischeriales</taxon>
        <taxon>Tilletiariaceae</taxon>
        <taxon>Tilletiaria</taxon>
    </lineage>
</organism>
<keyword evidence="4" id="KW-0472">Membrane</keyword>
<comment type="caution">
    <text evidence="5">The sequence shown here is derived from an EMBL/GenBank/DDBJ whole genome shotgun (WGS) entry which is preliminary data.</text>
</comment>
<dbReference type="PANTHER" id="PTHR32385">
    <property type="entry name" value="MANNOSYL PHOSPHORYLINOSITOL CERAMIDE SYNTHASE"/>
    <property type="match status" value="1"/>
</dbReference>
<dbReference type="GO" id="GO:0016020">
    <property type="term" value="C:membrane"/>
    <property type="evidence" value="ECO:0007669"/>
    <property type="project" value="GOC"/>
</dbReference>
<proteinExistence type="inferred from homology"/>
<evidence type="ECO:0000256" key="1">
    <source>
        <dbReference type="ARBA" id="ARBA00009003"/>
    </source>
</evidence>
<dbReference type="SUPFAM" id="SSF53448">
    <property type="entry name" value="Nucleotide-diphospho-sugar transferases"/>
    <property type="match status" value="1"/>
</dbReference>
<keyword evidence="6" id="KW-1185">Reference proteome</keyword>
<sequence>MASRRVTTTLLVLLTLLLAGTVIVLGSVWGYFHVDRQAMIHPEELLLISNLRADFAKTAWTSANANGHADSSGRQKQEQDGLLAPYSPISSWLPSWLLNSIPGDAGSDSEPSAPHTPTLAGSSAVQAAEPATITSAQENVTLAGLGDPSLSLHAYGSIPEGDFHAGQSFNSKATQGLSSMRLPPGPDEQIPRLIHQTWKSSVLPERWQAIRAECKDMHPDYDYVLWTDADSRAFIKKHYNWFLETFDSYPFPIQRADVIRYFVLYHYGGVYMDLDIGCLRPMDPLLAFELILPETIPVGVSNDLMMSVPQHPFMKKLIQQLPAFNHDYMLPYPTVMFSTGPMFVSASYSMWADANGIAMPSALRKPKRGLRGIRILAKSLYGKNLDMEIAKQQAFFKHFYGSSWHTNDAGFIILLRDVGKYLFLIGVGVIVYGIVRKVGLRPRGRLRGLRAVITKTQVKFAGSSIRSGNSSRSHSVSPTPFSSWSRNHSQDGLWGHSPSACAAVKEKEMLQHQLWLQGTKIGGEPFLLRPQPRKDLTIFLGNKGSSGNGDEFGLSGSGSGSEVSAYEFDDEQGAAQYLLRFGDTLDGSFQRLRRAIFHGGRTPSPTQSFHPDPESNPSLATAITANDEHELQDFPVSTTSPDRRLFRSFW</sequence>
<dbReference type="InterPro" id="IPR007577">
    <property type="entry name" value="GlycoTrfase_DXD_sugar-bd_CS"/>
</dbReference>
<dbReference type="GeneID" id="25262886"/>
<evidence type="ECO:0000256" key="2">
    <source>
        <dbReference type="ARBA" id="ARBA00022679"/>
    </source>
</evidence>
<evidence type="ECO:0000313" key="6">
    <source>
        <dbReference type="Proteomes" id="UP000027361"/>
    </source>
</evidence>
<dbReference type="STRING" id="1037660.A0A066W5V6"/>
<dbReference type="EMBL" id="JMSN01000035">
    <property type="protein sequence ID" value="KDN46454.1"/>
    <property type="molecule type" value="Genomic_DNA"/>
</dbReference>
<keyword evidence="2 5" id="KW-0808">Transferase</keyword>
<evidence type="ECO:0000313" key="5">
    <source>
        <dbReference type="EMBL" id="KDN46454.1"/>
    </source>
</evidence>
<dbReference type="PANTHER" id="PTHR32385:SF15">
    <property type="entry name" value="INOSITOL PHOSPHOCERAMIDE MANNOSYLTRANSFERASE 1"/>
    <property type="match status" value="1"/>
</dbReference>
<feature type="region of interest" description="Disordered" evidence="3">
    <location>
        <begin position="103"/>
        <end position="128"/>
    </location>
</feature>
<dbReference type="GO" id="GO:0051999">
    <property type="term" value="P:mannosyl-inositol phosphorylceramide biosynthetic process"/>
    <property type="evidence" value="ECO:0007669"/>
    <property type="project" value="TreeGrafter"/>
</dbReference>
<feature type="transmembrane region" description="Helical" evidence="4">
    <location>
        <begin position="421"/>
        <end position="440"/>
    </location>
</feature>
<dbReference type="Pfam" id="PF04488">
    <property type="entry name" value="Gly_transf_sug"/>
    <property type="match status" value="1"/>
</dbReference>
<dbReference type="GO" id="GO:0000030">
    <property type="term" value="F:mannosyltransferase activity"/>
    <property type="evidence" value="ECO:0007669"/>
    <property type="project" value="TreeGrafter"/>
</dbReference>
<reference evidence="5 6" key="1">
    <citation type="submission" date="2014-05" db="EMBL/GenBank/DDBJ databases">
        <title>Draft genome sequence of a rare smut relative, Tilletiaria anomala UBC 951.</title>
        <authorList>
            <consortium name="DOE Joint Genome Institute"/>
            <person name="Toome M."/>
            <person name="Kuo A."/>
            <person name="Henrissat B."/>
            <person name="Lipzen A."/>
            <person name="Tritt A."/>
            <person name="Yoshinaga Y."/>
            <person name="Zane M."/>
            <person name="Barry K."/>
            <person name="Grigoriev I.V."/>
            <person name="Spatafora J.W."/>
            <person name="Aimea M.C."/>
        </authorList>
    </citation>
    <scope>NUCLEOTIDE SEQUENCE [LARGE SCALE GENOMIC DNA]</scope>
    <source>
        <strain evidence="5 6">UBC 951</strain>
    </source>
</reference>
<dbReference type="Gene3D" id="3.90.550.20">
    <property type="match status" value="1"/>
</dbReference>
<feature type="region of interest" description="Disordered" evidence="3">
    <location>
        <begin position="464"/>
        <end position="483"/>
    </location>
</feature>
<dbReference type="FunFam" id="3.90.550.20:FF:000005">
    <property type="entry name" value="Unplaced genomic scaffold supercont1.17, whole genome shotgun sequence"/>
    <property type="match status" value="1"/>
</dbReference>
<dbReference type="InParanoid" id="A0A066W5V6"/>
<feature type="compositionally biased region" description="Low complexity" evidence="3">
    <location>
        <begin position="464"/>
        <end position="477"/>
    </location>
</feature>
<accession>A0A066W5V6</accession>
<comment type="similarity">
    <text evidence="1">Belongs to the glycosyltransferase 32 family.</text>
</comment>
<dbReference type="InterPro" id="IPR029044">
    <property type="entry name" value="Nucleotide-diphossugar_trans"/>
</dbReference>
<dbReference type="RefSeq" id="XP_013243543.1">
    <property type="nucleotide sequence ID" value="XM_013388089.1"/>
</dbReference>